<keyword evidence="3" id="KW-1185">Reference proteome</keyword>
<dbReference type="Proteomes" id="UP000285232">
    <property type="component" value="Unassembled WGS sequence"/>
</dbReference>
<comment type="caution">
    <text evidence="2">The sequence shown here is derived from an EMBL/GenBank/DDBJ whole genome shotgun (WGS) entry which is preliminary data.</text>
</comment>
<dbReference type="InterPro" id="IPR018723">
    <property type="entry name" value="DUF2254_membrane"/>
</dbReference>
<keyword evidence="1" id="KW-1133">Transmembrane helix</keyword>
<dbReference type="OrthoDB" id="2955631at2"/>
<evidence type="ECO:0000313" key="2">
    <source>
        <dbReference type="EMBL" id="RJY09179.1"/>
    </source>
</evidence>
<evidence type="ECO:0000313" key="3">
    <source>
        <dbReference type="Proteomes" id="UP000285232"/>
    </source>
</evidence>
<keyword evidence="1" id="KW-0472">Membrane</keyword>
<dbReference type="EMBL" id="RAHX01000001">
    <property type="protein sequence ID" value="RJY09179.1"/>
    <property type="molecule type" value="Genomic_DNA"/>
</dbReference>
<evidence type="ECO:0000256" key="1">
    <source>
        <dbReference type="SAM" id="Phobius"/>
    </source>
</evidence>
<organism evidence="2 3">
    <name type="scientific">Aurantiacibacter aquimixticola</name>
    <dbReference type="NCBI Taxonomy" id="1958945"/>
    <lineage>
        <taxon>Bacteria</taxon>
        <taxon>Pseudomonadati</taxon>
        <taxon>Pseudomonadota</taxon>
        <taxon>Alphaproteobacteria</taxon>
        <taxon>Sphingomonadales</taxon>
        <taxon>Erythrobacteraceae</taxon>
        <taxon>Aurantiacibacter</taxon>
    </lineage>
</organism>
<name>A0A419RTT0_9SPHN</name>
<reference evidence="2 3" key="1">
    <citation type="journal article" date="2017" name="Int. J. Syst. Evol. Microbiol.">
        <title>Erythrobacter aquimixticola sp. nov., isolated from the junction between the ocean and a freshwater spring.</title>
        <authorList>
            <person name="Park S."/>
            <person name="Jung Y.T."/>
            <person name="Choi S.J."/>
            <person name="Yoon J.H."/>
        </authorList>
    </citation>
    <scope>NUCLEOTIDE SEQUENCE [LARGE SCALE GENOMIC DNA]</scope>
    <source>
        <strain evidence="2 3">JSSK-14</strain>
    </source>
</reference>
<accession>A0A419RTT0</accession>
<dbReference type="AlphaFoldDB" id="A0A419RTT0"/>
<proteinExistence type="predicted"/>
<dbReference type="RefSeq" id="WP_120048185.1">
    <property type="nucleotide sequence ID" value="NZ_RAHX01000001.1"/>
</dbReference>
<feature type="transmembrane region" description="Helical" evidence="1">
    <location>
        <begin position="69"/>
        <end position="92"/>
    </location>
</feature>
<feature type="transmembrane region" description="Helical" evidence="1">
    <location>
        <begin position="21"/>
        <end position="43"/>
    </location>
</feature>
<gene>
    <name evidence="2" type="ORF">D6201_07235</name>
</gene>
<sequence>MNLLRPLDRANSWIWHKLIANYWSAPATTVALAPLLAFAILYLDRNGGTAWMIEHGLQTVSSAETARDFAAIVASINAAFLTLYFSITLIVLTMAAGTLGVRLIDRWLDKRIVKISLCTLCFSFVVALIAMLAIDPSEDLTRVPLILIGLVLLMQLIALGLLAISLHDLGRTMFVDTSIHAVGRDAKVRPAELEVRDPHKGPWAAELRADRTGYVEGLEVDRLVRKLEDHEGTIRICVAPGQHVLEGEILIQFEKEPDNIPDLQAGIPVGAIRSDNQGAVFRIRLLVEIGARALSPAINDFYTAITCADKLVDAMLGQTKNWVDAGKVGCAKQHPRFELPGQDFRSLFEDPMHAFRQAACTYPSVTIRMIQNYSRVRIYAQKHDLSGELSDFLCQLAKELRDHAISVTGFEGDRNDIEEAFNHGFEDENFRKGMAA</sequence>
<protein>
    <submittedName>
        <fullName evidence="2">DUF2254 domain-containing protein</fullName>
    </submittedName>
</protein>
<feature type="transmembrane region" description="Helical" evidence="1">
    <location>
        <begin position="146"/>
        <end position="164"/>
    </location>
</feature>
<keyword evidence="1" id="KW-0812">Transmembrane</keyword>
<dbReference type="Pfam" id="PF10011">
    <property type="entry name" value="DUF2254"/>
    <property type="match status" value="1"/>
</dbReference>
<feature type="transmembrane region" description="Helical" evidence="1">
    <location>
        <begin position="112"/>
        <end position="134"/>
    </location>
</feature>